<dbReference type="GO" id="GO:0043531">
    <property type="term" value="F:ADP binding"/>
    <property type="evidence" value="ECO:0007669"/>
    <property type="project" value="InterPro"/>
</dbReference>
<dbReference type="Gene3D" id="3.40.50.300">
    <property type="entry name" value="P-loop containing nucleotide triphosphate hydrolases"/>
    <property type="match status" value="1"/>
</dbReference>
<proteinExistence type="inferred from homology"/>
<dbReference type="GO" id="GO:0005524">
    <property type="term" value="F:ATP binding"/>
    <property type="evidence" value="ECO:0007669"/>
    <property type="project" value="UniProtKB-KW"/>
</dbReference>
<reference evidence="6" key="1">
    <citation type="submission" date="2020-06" db="EMBL/GenBank/DDBJ databases">
        <authorList>
            <person name="Li T."/>
            <person name="Hu X."/>
            <person name="Zhang T."/>
            <person name="Song X."/>
            <person name="Zhang H."/>
            <person name="Dai N."/>
            <person name="Sheng W."/>
            <person name="Hou X."/>
            <person name="Wei L."/>
        </authorList>
    </citation>
    <scope>NUCLEOTIDE SEQUENCE</scope>
    <source>
        <strain evidence="6">G01</strain>
        <tissue evidence="6">Leaf</tissue>
    </source>
</reference>
<dbReference type="EMBL" id="JACGWK010001543">
    <property type="protein sequence ID" value="KAL0286317.1"/>
    <property type="molecule type" value="Genomic_DNA"/>
</dbReference>
<dbReference type="Pfam" id="PF00931">
    <property type="entry name" value="NB-ARC"/>
    <property type="match status" value="1"/>
</dbReference>
<keyword evidence="3" id="KW-0611">Plant defense</keyword>
<evidence type="ECO:0000259" key="5">
    <source>
        <dbReference type="Pfam" id="PF00931"/>
    </source>
</evidence>
<dbReference type="SUPFAM" id="SSF52540">
    <property type="entry name" value="P-loop containing nucleoside triphosphate hydrolases"/>
    <property type="match status" value="1"/>
</dbReference>
<dbReference type="PANTHER" id="PTHR36766:SF44">
    <property type="entry name" value="NBS-CODING RESISTANCE GENE ANALOG"/>
    <property type="match status" value="1"/>
</dbReference>
<evidence type="ECO:0000256" key="3">
    <source>
        <dbReference type="ARBA" id="ARBA00022821"/>
    </source>
</evidence>
<evidence type="ECO:0000313" key="6">
    <source>
        <dbReference type="EMBL" id="KAL0286317.1"/>
    </source>
</evidence>
<comment type="similarity">
    <text evidence="1">Belongs to the disease resistance NB-LRR family.</text>
</comment>
<organism evidence="6">
    <name type="scientific">Sesamum angustifolium</name>
    <dbReference type="NCBI Taxonomy" id="2727405"/>
    <lineage>
        <taxon>Eukaryota</taxon>
        <taxon>Viridiplantae</taxon>
        <taxon>Streptophyta</taxon>
        <taxon>Embryophyta</taxon>
        <taxon>Tracheophyta</taxon>
        <taxon>Spermatophyta</taxon>
        <taxon>Magnoliopsida</taxon>
        <taxon>eudicotyledons</taxon>
        <taxon>Gunneridae</taxon>
        <taxon>Pentapetalae</taxon>
        <taxon>asterids</taxon>
        <taxon>lamiids</taxon>
        <taxon>Lamiales</taxon>
        <taxon>Pedaliaceae</taxon>
        <taxon>Sesamum</taxon>
    </lineage>
</organism>
<dbReference type="FunFam" id="3.40.50.300:FF:001091">
    <property type="entry name" value="Probable disease resistance protein At1g61300"/>
    <property type="match status" value="1"/>
</dbReference>
<comment type="caution">
    <text evidence="6">The sequence shown here is derived from an EMBL/GenBank/DDBJ whole genome shotgun (WGS) entry which is preliminary data.</text>
</comment>
<reference evidence="6" key="2">
    <citation type="journal article" date="2024" name="Plant">
        <title>Genomic evolution and insights into agronomic trait innovations of Sesamum species.</title>
        <authorList>
            <person name="Miao H."/>
            <person name="Wang L."/>
            <person name="Qu L."/>
            <person name="Liu H."/>
            <person name="Sun Y."/>
            <person name="Le M."/>
            <person name="Wang Q."/>
            <person name="Wei S."/>
            <person name="Zheng Y."/>
            <person name="Lin W."/>
            <person name="Duan Y."/>
            <person name="Cao H."/>
            <person name="Xiong S."/>
            <person name="Wang X."/>
            <person name="Wei L."/>
            <person name="Li C."/>
            <person name="Ma Q."/>
            <person name="Ju M."/>
            <person name="Zhao R."/>
            <person name="Li G."/>
            <person name="Mu C."/>
            <person name="Tian Q."/>
            <person name="Mei H."/>
            <person name="Zhang T."/>
            <person name="Gao T."/>
            <person name="Zhang H."/>
        </authorList>
    </citation>
    <scope>NUCLEOTIDE SEQUENCE</scope>
    <source>
        <strain evidence="6">G01</strain>
    </source>
</reference>
<evidence type="ECO:0000256" key="2">
    <source>
        <dbReference type="ARBA" id="ARBA00022741"/>
    </source>
</evidence>
<evidence type="ECO:0000256" key="4">
    <source>
        <dbReference type="ARBA" id="ARBA00022840"/>
    </source>
</evidence>
<dbReference type="GO" id="GO:0006952">
    <property type="term" value="P:defense response"/>
    <property type="evidence" value="ECO:0007669"/>
    <property type="project" value="UniProtKB-KW"/>
</dbReference>
<sequence length="131" mass="15279">MGGIGKTTLAANVYSDPLIEYYFDTRAWITLSQVYNVPDILVQVLNSLRKLSDTMVHQSEDELSEHIHKTCVWRRYLIVMDDVWSTKSWDDFRRYFPDNKNGSRIILTTRLERVAIYAGSFKSSPLHESFV</sequence>
<dbReference type="PANTHER" id="PTHR36766">
    <property type="entry name" value="PLANT BROAD-SPECTRUM MILDEW RESISTANCE PROTEIN RPW8"/>
    <property type="match status" value="1"/>
</dbReference>
<accession>A0AAW2IVC9</accession>
<keyword evidence="2" id="KW-0547">Nucleotide-binding</keyword>
<name>A0AAW2IVC9_9LAMI</name>
<dbReference type="AlphaFoldDB" id="A0AAW2IVC9"/>
<dbReference type="InterPro" id="IPR002182">
    <property type="entry name" value="NB-ARC"/>
</dbReference>
<evidence type="ECO:0000256" key="1">
    <source>
        <dbReference type="ARBA" id="ARBA00008894"/>
    </source>
</evidence>
<feature type="domain" description="NB-ARC" evidence="5">
    <location>
        <begin position="1"/>
        <end position="127"/>
    </location>
</feature>
<gene>
    <name evidence="6" type="ORF">Sangu_2739300</name>
</gene>
<keyword evidence="4" id="KW-0067">ATP-binding</keyword>
<dbReference type="InterPro" id="IPR027417">
    <property type="entry name" value="P-loop_NTPase"/>
</dbReference>
<protein>
    <submittedName>
        <fullName evidence="6">Disease resistance RPP8-like protein 4</fullName>
    </submittedName>
</protein>